<dbReference type="EMBL" id="UGZE01000001">
    <property type="protein sequence ID" value="SUJ18793.1"/>
    <property type="molecule type" value="Genomic_DNA"/>
</dbReference>
<comment type="similarity">
    <text evidence="4">Belongs to the class I-like SAM-binding methyltransferase superfamily. Cation-dependent O-methyltransferase family.</text>
</comment>
<dbReference type="STRING" id="1212545.SARL_08749"/>
<dbReference type="PANTHER" id="PTHR43836">
    <property type="entry name" value="CATECHOL O-METHYLTRANSFERASE 1-RELATED"/>
    <property type="match status" value="1"/>
</dbReference>
<feature type="binding site" evidence="4">
    <location>
        <position position="137"/>
    </location>
    <ligand>
        <name>Mg(2+)</name>
        <dbReference type="ChEBI" id="CHEBI:18420"/>
    </ligand>
</feature>
<keyword evidence="4" id="KW-0460">Magnesium</keyword>
<keyword evidence="2 4" id="KW-0808">Transferase</keyword>
<dbReference type="InterPro" id="IPR002935">
    <property type="entry name" value="SAM_O-MeTrfase"/>
</dbReference>
<evidence type="ECO:0000256" key="4">
    <source>
        <dbReference type="HAMAP-Rule" id="MF_02217"/>
    </source>
</evidence>
<reference evidence="6 7" key="1">
    <citation type="submission" date="2018-06" db="EMBL/GenBank/DDBJ databases">
        <authorList>
            <consortium name="Pathogen Informatics"/>
            <person name="Doyle S."/>
        </authorList>
    </citation>
    <scope>NUCLEOTIDE SEQUENCE [LARGE SCALE GENOMIC DNA]</scope>
    <source>
        <strain evidence="6 7">NCTC12413</strain>
    </source>
</reference>
<feature type="binding site" evidence="4">
    <location>
        <position position="163"/>
    </location>
    <ligand>
        <name>Mg(2+)</name>
        <dbReference type="ChEBI" id="CHEBI:18420"/>
    </ligand>
</feature>
<evidence type="ECO:0000256" key="2">
    <source>
        <dbReference type="ARBA" id="ARBA00022679"/>
    </source>
</evidence>
<dbReference type="Proteomes" id="UP000254956">
    <property type="component" value="Unassembled WGS sequence"/>
</dbReference>
<keyword evidence="8" id="KW-1185">Reference proteome</keyword>
<feature type="binding site" evidence="4">
    <location>
        <position position="137"/>
    </location>
    <ligand>
        <name>S-adenosyl-L-methionine</name>
        <dbReference type="ChEBI" id="CHEBI:59789"/>
    </ligand>
</feature>
<dbReference type="SUPFAM" id="SSF53335">
    <property type="entry name" value="S-adenosyl-L-methionine-dependent methyltransferases"/>
    <property type="match status" value="1"/>
</dbReference>
<dbReference type="EC" id="2.1.1.-" evidence="4"/>
<dbReference type="HAMAP" id="MF_02217">
    <property type="entry name" value="TrmR_methyltr"/>
    <property type="match status" value="1"/>
</dbReference>
<dbReference type="PANTHER" id="PTHR43836:SF2">
    <property type="entry name" value="CATECHOL O-METHYLTRANSFERASE 1-RELATED"/>
    <property type="match status" value="1"/>
</dbReference>
<accession>A0A380CE89</accession>
<evidence type="ECO:0000313" key="7">
    <source>
        <dbReference type="Proteomes" id="UP000254956"/>
    </source>
</evidence>
<evidence type="ECO:0000313" key="5">
    <source>
        <dbReference type="EMBL" id="GEQ00036.1"/>
    </source>
</evidence>
<name>A0A380CE89_9STAP</name>
<dbReference type="Pfam" id="PF01596">
    <property type="entry name" value="Methyltransf_3"/>
    <property type="match status" value="1"/>
</dbReference>
<dbReference type="GO" id="GO:0008171">
    <property type="term" value="F:O-methyltransferase activity"/>
    <property type="evidence" value="ECO:0007669"/>
    <property type="project" value="InterPro"/>
</dbReference>
<evidence type="ECO:0000256" key="1">
    <source>
        <dbReference type="ARBA" id="ARBA00022603"/>
    </source>
</evidence>
<feature type="binding site" evidence="4">
    <location>
        <begin position="118"/>
        <end position="119"/>
    </location>
    <ligand>
        <name>S-adenosyl-L-methionine</name>
        <dbReference type="ChEBI" id="CHEBI:59789"/>
    </ligand>
</feature>
<keyword evidence="4" id="KW-0819">tRNA processing</keyword>
<evidence type="ECO:0000313" key="8">
    <source>
        <dbReference type="Proteomes" id="UP000321598"/>
    </source>
</evidence>
<dbReference type="Proteomes" id="UP000321598">
    <property type="component" value="Unassembled WGS sequence"/>
</dbReference>
<comment type="subunit">
    <text evidence="4">Homodimer.</text>
</comment>
<gene>
    <name evidence="4" type="primary">trmR</name>
    <name evidence="6" type="ORF">NCTC12413_01321</name>
    <name evidence="5" type="ORF">SAR03_10730</name>
</gene>
<keyword evidence="4" id="KW-0479">Metal-binding</keyword>
<dbReference type="PROSITE" id="PS51682">
    <property type="entry name" value="SAM_OMT_I"/>
    <property type="match status" value="1"/>
</dbReference>
<sequence>MYLKKEVIDVDKNQTYLLNLHKQTDNEIEKLRPFAEENQVPIVDKLSLDMIKQLIRVHCPKHILEIGTAIGYSAMQFASVNEQIHVTTIERDEKMQRLSKQHVTQFGYDDQITLVQGDALEQFENVSTHSYDMIFIDAAKAQSKKFFELYSPLLNEQGMVITDNVLYHGFVADIDVVRSRNVKQMVKKVQQYNEWLMNHPDFVTNFLNIDDGLAISIKGESK</sequence>
<dbReference type="InterPro" id="IPR029063">
    <property type="entry name" value="SAM-dependent_MTases_sf"/>
</dbReference>
<keyword evidence="1 4" id="KW-0489">Methyltransferase</keyword>
<dbReference type="GO" id="GO:0000287">
    <property type="term" value="F:magnesium ion binding"/>
    <property type="evidence" value="ECO:0007669"/>
    <property type="project" value="UniProtKB-UniRule"/>
</dbReference>
<proteinExistence type="inferred from homology"/>
<feature type="binding site" evidence="4">
    <location>
        <position position="164"/>
    </location>
    <ligand>
        <name>Mg(2+)</name>
        <dbReference type="ChEBI" id="CHEBI:18420"/>
    </ligand>
</feature>
<feature type="binding site" evidence="4">
    <location>
        <position position="90"/>
    </location>
    <ligand>
        <name>S-adenosyl-L-methionine</name>
        <dbReference type="ChEBI" id="CHEBI:59789"/>
    </ligand>
</feature>
<dbReference type="EMBL" id="BKAV01000007">
    <property type="protein sequence ID" value="GEQ00036.1"/>
    <property type="molecule type" value="Genomic_DNA"/>
</dbReference>
<feature type="binding site" evidence="4">
    <location>
        <position position="73"/>
    </location>
    <ligand>
        <name>S-adenosyl-L-methionine</name>
        <dbReference type="ChEBI" id="CHEBI:59789"/>
    </ligand>
</feature>
<dbReference type="InterPro" id="IPR043675">
    <property type="entry name" value="TrmR_methyltr"/>
</dbReference>
<dbReference type="Gene3D" id="3.40.50.150">
    <property type="entry name" value="Vaccinia Virus protein VP39"/>
    <property type="match status" value="1"/>
</dbReference>
<dbReference type="AlphaFoldDB" id="A0A380CE89"/>
<evidence type="ECO:0000256" key="3">
    <source>
        <dbReference type="ARBA" id="ARBA00022691"/>
    </source>
</evidence>
<comment type="function">
    <text evidence="4">Catalyzes the methylation of 5-hydroxyuridine (ho5U) to form 5-methoxyuridine (mo5U) at position 34 in tRNAs.</text>
</comment>
<dbReference type="CDD" id="cd02440">
    <property type="entry name" value="AdoMet_MTases"/>
    <property type="match status" value="1"/>
</dbReference>
<keyword evidence="3 4" id="KW-0949">S-adenosyl-L-methionine</keyword>
<organism evidence="6 7">
    <name type="scientific">Staphylococcus arlettae</name>
    <dbReference type="NCBI Taxonomy" id="29378"/>
    <lineage>
        <taxon>Bacteria</taxon>
        <taxon>Bacillati</taxon>
        <taxon>Bacillota</taxon>
        <taxon>Bacilli</taxon>
        <taxon>Bacillales</taxon>
        <taxon>Staphylococcaceae</taxon>
        <taxon>Staphylococcus</taxon>
    </lineage>
</organism>
<comment type="catalytic activity">
    <reaction evidence="4">
        <text>5-hydroxyuridine(34) in tRNA + S-adenosyl-L-methionine = 5-methoxyuridine(34) in tRNA + S-adenosyl-L-homocysteine + H(+)</text>
        <dbReference type="Rhea" id="RHEA:60524"/>
        <dbReference type="Rhea" id="RHEA-COMP:13381"/>
        <dbReference type="Rhea" id="RHEA-COMP:15591"/>
        <dbReference type="ChEBI" id="CHEBI:15378"/>
        <dbReference type="ChEBI" id="CHEBI:57856"/>
        <dbReference type="ChEBI" id="CHEBI:59789"/>
        <dbReference type="ChEBI" id="CHEBI:136877"/>
        <dbReference type="ChEBI" id="CHEBI:143860"/>
    </reaction>
</comment>
<protein>
    <recommendedName>
        <fullName evidence="4">tRNA 5-hydroxyuridine methyltransferase</fullName>
        <ecNumber evidence="4">2.1.1.-</ecNumber>
    </recommendedName>
    <alternativeName>
        <fullName evidence="4">ho5U methyltransferase</fullName>
    </alternativeName>
</protein>
<evidence type="ECO:0000313" key="6">
    <source>
        <dbReference type="EMBL" id="SUJ18793.1"/>
    </source>
</evidence>
<feature type="binding site" evidence="4">
    <location>
        <position position="43"/>
    </location>
    <ligand>
        <name>S-adenosyl-L-methionine</name>
        <dbReference type="ChEBI" id="CHEBI:59789"/>
    </ligand>
</feature>
<dbReference type="GO" id="GO:0030488">
    <property type="term" value="P:tRNA methylation"/>
    <property type="evidence" value="ECO:0007669"/>
    <property type="project" value="UniProtKB-UniRule"/>
</dbReference>
<reference evidence="5 8" key="2">
    <citation type="submission" date="2019-07" db="EMBL/GenBank/DDBJ databases">
        <title>Whole genome shotgun sequence of Staphylococcus arlettae NBRC 109765.</title>
        <authorList>
            <person name="Hosoyama A."/>
            <person name="Uohara A."/>
            <person name="Ohji S."/>
            <person name="Ichikawa N."/>
        </authorList>
    </citation>
    <scope>NUCLEOTIDE SEQUENCE [LARGE SCALE GENOMIC DNA]</scope>
    <source>
        <strain evidence="5 8">NBRC 109765</strain>
    </source>
</reference>
<dbReference type="GO" id="GO:0016300">
    <property type="term" value="F:tRNA (uridine) methyltransferase activity"/>
    <property type="evidence" value="ECO:0007669"/>
    <property type="project" value="UniProtKB-UniRule"/>
</dbReference>